<organism evidence="2 3">
    <name type="scientific">Ophiobolus disseminans</name>
    <dbReference type="NCBI Taxonomy" id="1469910"/>
    <lineage>
        <taxon>Eukaryota</taxon>
        <taxon>Fungi</taxon>
        <taxon>Dikarya</taxon>
        <taxon>Ascomycota</taxon>
        <taxon>Pezizomycotina</taxon>
        <taxon>Dothideomycetes</taxon>
        <taxon>Pleosporomycetidae</taxon>
        <taxon>Pleosporales</taxon>
        <taxon>Pleosporineae</taxon>
        <taxon>Phaeosphaeriaceae</taxon>
        <taxon>Ophiobolus</taxon>
    </lineage>
</organism>
<dbReference type="PROSITE" id="PS51257">
    <property type="entry name" value="PROKAR_LIPOPROTEIN"/>
    <property type="match status" value="1"/>
</dbReference>
<accession>A0A6A6ZRQ8</accession>
<name>A0A6A6ZRQ8_9PLEO</name>
<dbReference type="EMBL" id="MU006232">
    <property type="protein sequence ID" value="KAF2823463.1"/>
    <property type="molecule type" value="Genomic_DNA"/>
</dbReference>
<keyword evidence="3" id="KW-1185">Reference proteome</keyword>
<feature type="region of interest" description="Disordered" evidence="1">
    <location>
        <begin position="21"/>
        <end position="58"/>
    </location>
</feature>
<feature type="region of interest" description="Disordered" evidence="1">
    <location>
        <begin position="79"/>
        <end position="148"/>
    </location>
</feature>
<evidence type="ECO:0000313" key="3">
    <source>
        <dbReference type="Proteomes" id="UP000799424"/>
    </source>
</evidence>
<evidence type="ECO:0000256" key="1">
    <source>
        <dbReference type="SAM" id="MobiDB-lite"/>
    </source>
</evidence>
<sequence length="148" mass="15834">MWGLCARTPNGLSAMASCLERRDKDGKRRGQRTRASDANGAGVSDSSPNRTRSLHPSFHMQLSSIRFLPPRSLLSPVPAPAAQYPPMGRPDALAYSRTHSAPHRTTPHDLSPANRKSVAGWAQFSSAGSAHGGLPPGLNQEWLRSSAG</sequence>
<reference evidence="2" key="1">
    <citation type="journal article" date="2020" name="Stud. Mycol.">
        <title>101 Dothideomycetes genomes: a test case for predicting lifestyles and emergence of pathogens.</title>
        <authorList>
            <person name="Haridas S."/>
            <person name="Albert R."/>
            <person name="Binder M."/>
            <person name="Bloem J."/>
            <person name="Labutti K."/>
            <person name="Salamov A."/>
            <person name="Andreopoulos B."/>
            <person name="Baker S."/>
            <person name="Barry K."/>
            <person name="Bills G."/>
            <person name="Bluhm B."/>
            <person name="Cannon C."/>
            <person name="Castanera R."/>
            <person name="Culley D."/>
            <person name="Daum C."/>
            <person name="Ezra D."/>
            <person name="Gonzalez J."/>
            <person name="Henrissat B."/>
            <person name="Kuo A."/>
            <person name="Liang C."/>
            <person name="Lipzen A."/>
            <person name="Lutzoni F."/>
            <person name="Magnuson J."/>
            <person name="Mondo S."/>
            <person name="Nolan M."/>
            <person name="Ohm R."/>
            <person name="Pangilinan J."/>
            <person name="Park H.-J."/>
            <person name="Ramirez L."/>
            <person name="Alfaro M."/>
            <person name="Sun H."/>
            <person name="Tritt A."/>
            <person name="Yoshinaga Y."/>
            <person name="Zwiers L.-H."/>
            <person name="Turgeon B."/>
            <person name="Goodwin S."/>
            <person name="Spatafora J."/>
            <person name="Crous P."/>
            <person name="Grigoriev I."/>
        </authorList>
    </citation>
    <scope>NUCLEOTIDE SEQUENCE</scope>
    <source>
        <strain evidence="2">CBS 113818</strain>
    </source>
</reference>
<evidence type="ECO:0000313" key="2">
    <source>
        <dbReference type="EMBL" id="KAF2823463.1"/>
    </source>
</evidence>
<dbReference type="AlphaFoldDB" id="A0A6A6ZRQ8"/>
<dbReference type="Proteomes" id="UP000799424">
    <property type="component" value="Unassembled WGS sequence"/>
</dbReference>
<gene>
    <name evidence="2" type="ORF">CC86DRAFT_384819</name>
</gene>
<proteinExistence type="predicted"/>
<protein>
    <submittedName>
        <fullName evidence="2">Uncharacterized protein</fullName>
    </submittedName>
</protein>